<dbReference type="Proteomes" id="UP000002748">
    <property type="component" value="Unassembled WGS sequence"/>
</dbReference>
<dbReference type="InterPro" id="IPR019972">
    <property type="entry name" value="Ribosomal_uL14_CS"/>
</dbReference>
<dbReference type="PANTHER" id="PTHR11761">
    <property type="entry name" value="50S/60S RIBOSOMAL PROTEIN L14/L23"/>
    <property type="match status" value="1"/>
</dbReference>
<dbReference type="VEuPathDB" id="FungiDB:A1Q1_06440"/>
<evidence type="ECO:0000313" key="6">
    <source>
        <dbReference type="Proteomes" id="UP000002748"/>
    </source>
</evidence>
<dbReference type="GO" id="GO:0070180">
    <property type="term" value="F:large ribosomal subunit rRNA binding"/>
    <property type="evidence" value="ECO:0007669"/>
    <property type="project" value="TreeGrafter"/>
</dbReference>
<evidence type="ECO:0000256" key="3">
    <source>
        <dbReference type="ARBA" id="ARBA00023274"/>
    </source>
</evidence>
<dbReference type="EMBL" id="ALBS01000332">
    <property type="protein sequence ID" value="EJT45208.1"/>
    <property type="molecule type" value="Genomic_DNA"/>
</dbReference>
<name>J5Q300_TRIAS</name>
<dbReference type="PROSITE" id="PS00049">
    <property type="entry name" value="RIBOSOMAL_L14"/>
    <property type="match status" value="1"/>
</dbReference>
<dbReference type="GO" id="GO:0003735">
    <property type="term" value="F:structural constituent of ribosome"/>
    <property type="evidence" value="ECO:0007669"/>
    <property type="project" value="InterPro"/>
</dbReference>
<dbReference type="SUPFAM" id="SSF50193">
    <property type="entry name" value="Ribosomal protein L14"/>
    <property type="match status" value="2"/>
</dbReference>
<dbReference type="OrthoDB" id="274765at2759"/>
<dbReference type="CDD" id="cd00337">
    <property type="entry name" value="Ribosomal_uL14"/>
    <property type="match status" value="1"/>
</dbReference>
<organism evidence="5 6">
    <name type="scientific">Trichosporon asahii var. asahii (strain ATCC 90039 / CBS 2479 / JCM 2466 / KCTC 7840 / NBRC 103889/ NCYC 2677 / UAMH 7654)</name>
    <name type="common">Yeast</name>
    <dbReference type="NCBI Taxonomy" id="1186058"/>
    <lineage>
        <taxon>Eukaryota</taxon>
        <taxon>Fungi</taxon>
        <taxon>Dikarya</taxon>
        <taxon>Basidiomycota</taxon>
        <taxon>Agaricomycotina</taxon>
        <taxon>Tremellomycetes</taxon>
        <taxon>Trichosporonales</taxon>
        <taxon>Trichosporonaceae</taxon>
        <taxon>Trichosporon</taxon>
    </lineage>
</organism>
<evidence type="ECO:0000256" key="1">
    <source>
        <dbReference type="ARBA" id="ARBA00010745"/>
    </source>
</evidence>
<gene>
    <name evidence="5" type="ORF">A1Q1_06440</name>
</gene>
<reference evidence="5 6" key="1">
    <citation type="journal article" date="2012" name="Eukaryot. Cell">
        <title>Draft genome sequence of CBS 2479, the standard type strain of Trichosporon asahii.</title>
        <authorList>
            <person name="Yang R.Y."/>
            <person name="Li H.T."/>
            <person name="Zhu H."/>
            <person name="Zhou G.P."/>
            <person name="Wang M."/>
            <person name="Wang L."/>
        </authorList>
    </citation>
    <scope>NUCLEOTIDE SEQUENCE [LARGE SCALE GENOMIC DNA]</scope>
    <source>
        <strain evidence="6">ATCC 90039 / CBS 2479 / JCM 2466 / KCTC 7840 / NCYC 2677 / UAMH 7654</strain>
    </source>
</reference>
<evidence type="ECO:0000313" key="5">
    <source>
        <dbReference type="EMBL" id="EJT45208.1"/>
    </source>
</evidence>
<dbReference type="InterPro" id="IPR036853">
    <property type="entry name" value="Ribosomal_uL14_sf"/>
</dbReference>
<dbReference type="PANTHER" id="PTHR11761:SF3">
    <property type="entry name" value="LARGE RIBOSOMAL SUBUNIT PROTEIN UL14M"/>
    <property type="match status" value="1"/>
</dbReference>
<dbReference type="SMART" id="SM01374">
    <property type="entry name" value="Ribosomal_L14"/>
    <property type="match status" value="1"/>
</dbReference>
<evidence type="ECO:0000256" key="4">
    <source>
        <dbReference type="RuleBase" id="RU003949"/>
    </source>
</evidence>
<sequence>MIGLKGRMNVIDNSGAVIAECINVLKVKTRQHADGKATVGECTYAWLPECSRAFESEYMGLKRRCPSEGSVKLVRGYLGPAPGGLNVERSDEIVCVVNKAKPISNISAASNVQKVRRGDVRRAVVVRTRKELQRPDGRIVRFDDNACVLLNNKGEMLGTRVTGVVAAELAKATGADGNGRWSKILSLAPKVV</sequence>
<evidence type="ECO:0000256" key="2">
    <source>
        <dbReference type="ARBA" id="ARBA00022980"/>
    </source>
</evidence>
<dbReference type="AlphaFoldDB" id="J5Q300"/>
<proteinExistence type="inferred from homology"/>
<dbReference type="GO" id="GO:0005762">
    <property type="term" value="C:mitochondrial large ribosomal subunit"/>
    <property type="evidence" value="ECO:0007669"/>
    <property type="project" value="TreeGrafter"/>
</dbReference>
<dbReference type="HAMAP" id="MF_01367">
    <property type="entry name" value="Ribosomal_uL14"/>
    <property type="match status" value="1"/>
</dbReference>
<dbReference type="InterPro" id="IPR000218">
    <property type="entry name" value="Ribosomal_uL14"/>
</dbReference>
<dbReference type="Pfam" id="PF00238">
    <property type="entry name" value="Ribosomal_L14"/>
    <property type="match status" value="2"/>
</dbReference>
<keyword evidence="3 4" id="KW-0687">Ribonucleoprotein</keyword>
<dbReference type="RefSeq" id="XP_014177029.1">
    <property type="nucleotide sequence ID" value="XM_014321554.1"/>
</dbReference>
<protein>
    <submittedName>
        <fullName evidence="5">60s ribosomal protein l38 (Yml38)</fullName>
    </submittedName>
</protein>
<keyword evidence="2 4" id="KW-0689">Ribosomal protein</keyword>
<accession>J5Q300</accession>
<dbReference type="Gene3D" id="2.40.150.20">
    <property type="entry name" value="Ribosomal protein L14"/>
    <property type="match status" value="2"/>
</dbReference>
<comment type="similarity">
    <text evidence="1 4">Belongs to the universal ribosomal protein uL14 family.</text>
</comment>
<dbReference type="GeneID" id="25989952"/>
<dbReference type="KEGG" id="tasa:A1Q1_06440"/>
<dbReference type="GO" id="GO:0006412">
    <property type="term" value="P:translation"/>
    <property type="evidence" value="ECO:0007669"/>
    <property type="project" value="InterPro"/>
</dbReference>
<dbReference type="HOGENOM" id="CLU_095071_2_0_1"/>
<comment type="caution">
    <text evidence="5">The sequence shown here is derived from an EMBL/GenBank/DDBJ whole genome shotgun (WGS) entry which is preliminary data.</text>
</comment>